<gene>
    <name evidence="1" type="ORF">MM415B03876_0003</name>
</gene>
<accession>A0A6M3LGJ2</accession>
<dbReference type="Gene3D" id="3.90.70.10">
    <property type="entry name" value="Cysteine proteinases"/>
    <property type="match status" value="1"/>
</dbReference>
<name>A0A6M3LGJ2_9ZZZZ</name>
<evidence type="ECO:0000313" key="1">
    <source>
        <dbReference type="EMBL" id="QJA94367.1"/>
    </source>
</evidence>
<dbReference type="AlphaFoldDB" id="A0A6M3LGJ2"/>
<sequence length="304" mass="33675">MSAKEVNPDLFGWNREAAEADWPYQAKTDRFVAFASMAEPEDPDYHYAWEYAKRVNGGKHLPTWYQETGDCVSMGATNAIQYAHCHEIARLRQEEKFRFVYPPYIYAQSRTKKDTGNGQLGRGAGSTGAWAIQAVRKYGVLFSDDEGVPKYTGAVADEWGYKGAPVQFEKLAADNPIEKAAKLSTSEQVRAALLSNQMITYAIMWRYGTEAAEHKGYRVLKGVSGRPGGHQVCAIAWMDEPFEAAFILNSWGTNVHRGPDHGEPPGGAWLPRSEIDRDLSSEFSEVFALGQFVGEPGSPDHGGL</sequence>
<protein>
    <recommendedName>
        <fullName evidence="2">Peptidase</fullName>
    </recommendedName>
</protein>
<dbReference type="EMBL" id="MT143226">
    <property type="protein sequence ID" value="QJA94367.1"/>
    <property type="molecule type" value="Genomic_DNA"/>
</dbReference>
<dbReference type="InterPro" id="IPR038765">
    <property type="entry name" value="Papain-like_cys_pep_sf"/>
</dbReference>
<organism evidence="1">
    <name type="scientific">viral metagenome</name>
    <dbReference type="NCBI Taxonomy" id="1070528"/>
    <lineage>
        <taxon>unclassified sequences</taxon>
        <taxon>metagenomes</taxon>
        <taxon>organismal metagenomes</taxon>
    </lineage>
</organism>
<reference evidence="1" key="1">
    <citation type="submission" date="2020-03" db="EMBL/GenBank/DDBJ databases">
        <title>The deep terrestrial virosphere.</title>
        <authorList>
            <person name="Holmfeldt K."/>
            <person name="Nilsson E."/>
            <person name="Simone D."/>
            <person name="Lopez-Fernandez M."/>
            <person name="Wu X."/>
            <person name="de Brujin I."/>
            <person name="Lundin D."/>
            <person name="Andersson A."/>
            <person name="Bertilsson S."/>
            <person name="Dopson M."/>
        </authorList>
    </citation>
    <scope>NUCLEOTIDE SEQUENCE</scope>
    <source>
        <strain evidence="1">MM415B03876</strain>
    </source>
</reference>
<evidence type="ECO:0008006" key="2">
    <source>
        <dbReference type="Google" id="ProtNLM"/>
    </source>
</evidence>
<proteinExistence type="predicted"/>
<dbReference type="SUPFAM" id="SSF54001">
    <property type="entry name" value="Cysteine proteinases"/>
    <property type="match status" value="1"/>
</dbReference>